<evidence type="ECO:0000313" key="5">
    <source>
        <dbReference type="EMBL" id="MTD15906.1"/>
    </source>
</evidence>
<dbReference type="Pfam" id="PF00491">
    <property type="entry name" value="Arginase"/>
    <property type="match status" value="1"/>
</dbReference>
<proteinExistence type="inferred from homology"/>
<evidence type="ECO:0000256" key="4">
    <source>
        <dbReference type="PROSITE-ProRule" id="PRU00742"/>
    </source>
</evidence>
<dbReference type="PROSITE" id="PS51409">
    <property type="entry name" value="ARGINASE_2"/>
    <property type="match status" value="1"/>
</dbReference>
<keyword evidence="1" id="KW-0479">Metal-binding</keyword>
<keyword evidence="2" id="KW-0378">Hydrolase</keyword>
<keyword evidence="3" id="KW-0464">Manganese</keyword>
<name>A0A7K1FP28_9ACTN</name>
<dbReference type="PANTHER" id="PTHR43782">
    <property type="entry name" value="ARGINASE"/>
    <property type="match status" value="1"/>
</dbReference>
<dbReference type="Gene3D" id="3.40.800.10">
    <property type="entry name" value="Ureohydrolase domain"/>
    <property type="match status" value="1"/>
</dbReference>
<comment type="similarity">
    <text evidence="4">Belongs to the arginase family.</text>
</comment>
<dbReference type="PANTHER" id="PTHR43782:SF3">
    <property type="entry name" value="ARGINASE"/>
    <property type="match status" value="1"/>
</dbReference>
<protein>
    <submittedName>
        <fullName evidence="5">Arginase family protein</fullName>
    </submittedName>
</protein>
<gene>
    <name evidence="5" type="ORF">GIS00_18380</name>
</gene>
<dbReference type="Proteomes" id="UP000460221">
    <property type="component" value="Unassembled WGS sequence"/>
</dbReference>
<organism evidence="5 6">
    <name type="scientific">Nakamurella alba</name>
    <dbReference type="NCBI Taxonomy" id="2665158"/>
    <lineage>
        <taxon>Bacteria</taxon>
        <taxon>Bacillati</taxon>
        <taxon>Actinomycetota</taxon>
        <taxon>Actinomycetes</taxon>
        <taxon>Nakamurellales</taxon>
        <taxon>Nakamurellaceae</taxon>
        <taxon>Nakamurella</taxon>
    </lineage>
</organism>
<dbReference type="CDD" id="cd09999">
    <property type="entry name" value="Arginase-like_1"/>
    <property type="match status" value="1"/>
</dbReference>
<keyword evidence="6" id="KW-1185">Reference proteome</keyword>
<reference evidence="5 6" key="1">
    <citation type="submission" date="2019-11" db="EMBL/GenBank/DDBJ databases">
        <authorList>
            <person name="Jiang L.-Q."/>
        </authorList>
    </citation>
    <scope>NUCLEOTIDE SEQUENCE [LARGE SCALE GENOMIC DNA]</scope>
    <source>
        <strain evidence="5 6">YIM 132087</strain>
    </source>
</reference>
<evidence type="ECO:0000256" key="3">
    <source>
        <dbReference type="ARBA" id="ARBA00023211"/>
    </source>
</evidence>
<evidence type="ECO:0000313" key="6">
    <source>
        <dbReference type="Proteomes" id="UP000460221"/>
    </source>
</evidence>
<dbReference type="GO" id="GO:0030145">
    <property type="term" value="F:manganese ion binding"/>
    <property type="evidence" value="ECO:0007669"/>
    <property type="project" value="TreeGrafter"/>
</dbReference>
<dbReference type="GO" id="GO:0005737">
    <property type="term" value="C:cytoplasm"/>
    <property type="evidence" value="ECO:0007669"/>
    <property type="project" value="TreeGrafter"/>
</dbReference>
<dbReference type="InterPro" id="IPR023696">
    <property type="entry name" value="Ureohydrolase_dom_sf"/>
</dbReference>
<dbReference type="SUPFAM" id="SSF52768">
    <property type="entry name" value="Arginase/deacetylase"/>
    <property type="match status" value="1"/>
</dbReference>
<dbReference type="EMBL" id="WLYK01000008">
    <property type="protein sequence ID" value="MTD15906.1"/>
    <property type="molecule type" value="Genomic_DNA"/>
</dbReference>
<evidence type="ECO:0000256" key="1">
    <source>
        <dbReference type="ARBA" id="ARBA00022723"/>
    </source>
</evidence>
<dbReference type="GO" id="GO:0004053">
    <property type="term" value="F:arginase activity"/>
    <property type="evidence" value="ECO:0007669"/>
    <property type="project" value="TreeGrafter"/>
</dbReference>
<dbReference type="AlphaFoldDB" id="A0A7K1FP28"/>
<sequence length="274" mass="27955">MVRVTTATTLLHFAGRAGDHNDRAMQGSPVLARELADRLGVPLAAVGVPRPALGTGWEVELASAATDLAAMQAQLDEVMTAGSRPVIALSRCAVALATLPVVARHRPDAVVIWFDAHADINTPETSTTGYLGGLALSGPLGWWVSGFGAGLAPGNSILAGTRDIDPPEQARIDTGAPLLVAPGPAFTERLLAACAGCPVYVHIDCDVLDPGIVPTDYGVPGGLTLDDLHDALTALATLEVVGVEVGEFEAAPGDDAATAAAARRIANAVSPLLT</sequence>
<dbReference type="InterPro" id="IPR006035">
    <property type="entry name" value="Ureohydrolase"/>
</dbReference>
<evidence type="ECO:0000256" key="2">
    <source>
        <dbReference type="ARBA" id="ARBA00022801"/>
    </source>
</evidence>
<accession>A0A7K1FP28</accession>
<comment type="caution">
    <text evidence="5">The sequence shown here is derived from an EMBL/GenBank/DDBJ whole genome shotgun (WGS) entry which is preliminary data.</text>
</comment>